<dbReference type="EMBL" id="SOAW01000001">
    <property type="protein sequence ID" value="TDT33385.1"/>
    <property type="molecule type" value="Genomic_DNA"/>
</dbReference>
<dbReference type="NCBIfam" id="NF008528">
    <property type="entry name" value="PRK11463.1-2"/>
    <property type="match status" value="1"/>
</dbReference>
<dbReference type="OrthoDB" id="9792788at2"/>
<accession>A0A4R7J7Y9</accession>
<organism evidence="2 3">
    <name type="scientific">Naumannella halotolerans</name>
    <dbReference type="NCBI Taxonomy" id="993414"/>
    <lineage>
        <taxon>Bacteria</taxon>
        <taxon>Bacillati</taxon>
        <taxon>Actinomycetota</taxon>
        <taxon>Actinomycetes</taxon>
        <taxon>Propionibacteriales</taxon>
        <taxon>Propionibacteriaceae</taxon>
        <taxon>Naumannella</taxon>
    </lineage>
</organism>
<dbReference type="Pfam" id="PF04186">
    <property type="entry name" value="FxsA"/>
    <property type="match status" value="1"/>
</dbReference>
<name>A0A4R7J7Y9_9ACTN</name>
<feature type="transmembrane region" description="Helical" evidence="1">
    <location>
        <begin position="21"/>
        <end position="39"/>
    </location>
</feature>
<gene>
    <name evidence="2" type="ORF">CLV29_0996</name>
</gene>
<dbReference type="InterPro" id="IPR007313">
    <property type="entry name" value="FxsA"/>
</dbReference>
<keyword evidence="1" id="KW-0812">Transmembrane</keyword>
<dbReference type="Proteomes" id="UP000295371">
    <property type="component" value="Unassembled WGS sequence"/>
</dbReference>
<dbReference type="AlphaFoldDB" id="A0A4R7J7Y9"/>
<evidence type="ECO:0000256" key="1">
    <source>
        <dbReference type="SAM" id="Phobius"/>
    </source>
</evidence>
<reference evidence="2 3" key="1">
    <citation type="submission" date="2019-03" db="EMBL/GenBank/DDBJ databases">
        <title>Genomic Encyclopedia of Archaeal and Bacterial Type Strains, Phase II (KMG-II): from individual species to whole genera.</title>
        <authorList>
            <person name="Goeker M."/>
        </authorList>
    </citation>
    <scope>NUCLEOTIDE SEQUENCE [LARGE SCALE GENOMIC DNA]</scope>
    <source>
        <strain evidence="2 3">DSM 24323</strain>
    </source>
</reference>
<dbReference type="PANTHER" id="PTHR35335">
    <property type="entry name" value="UPF0716 PROTEIN FXSA"/>
    <property type="match status" value="1"/>
</dbReference>
<protein>
    <submittedName>
        <fullName evidence="2">UPF0716 protein FxsA</fullName>
    </submittedName>
</protein>
<sequence length="180" mass="19694">MSSDGTMPRRPAGQGLGFKGRLVLALFLLLPLLEILVLVQVVRWIGWWTLLVLIVGALLGSWLTRREGGKTWERLAEASAAGRTPTTELLDSGLVMLGGIALIVPGLITDVIALILLLPFTRPLPRRLLSRCLRRRFGGLTDQFQTQRGRMGGTVIDGEVVEGDVVSGDVVDPEHRRLEP</sequence>
<dbReference type="RefSeq" id="WP_133753911.1">
    <property type="nucleotide sequence ID" value="NZ_CP171129.1"/>
</dbReference>
<feature type="transmembrane region" description="Helical" evidence="1">
    <location>
        <begin position="45"/>
        <end position="64"/>
    </location>
</feature>
<proteinExistence type="predicted"/>
<feature type="transmembrane region" description="Helical" evidence="1">
    <location>
        <begin position="93"/>
        <end position="120"/>
    </location>
</feature>
<dbReference type="GO" id="GO:0016020">
    <property type="term" value="C:membrane"/>
    <property type="evidence" value="ECO:0007669"/>
    <property type="project" value="InterPro"/>
</dbReference>
<keyword evidence="1" id="KW-1133">Transmembrane helix</keyword>
<evidence type="ECO:0000313" key="3">
    <source>
        <dbReference type="Proteomes" id="UP000295371"/>
    </source>
</evidence>
<keyword evidence="1" id="KW-0472">Membrane</keyword>
<evidence type="ECO:0000313" key="2">
    <source>
        <dbReference type="EMBL" id="TDT33385.1"/>
    </source>
</evidence>
<comment type="caution">
    <text evidence="2">The sequence shown here is derived from an EMBL/GenBank/DDBJ whole genome shotgun (WGS) entry which is preliminary data.</text>
</comment>
<dbReference type="PANTHER" id="PTHR35335:SF1">
    <property type="entry name" value="UPF0716 PROTEIN FXSA"/>
    <property type="match status" value="1"/>
</dbReference>
<keyword evidence="3" id="KW-1185">Reference proteome</keyword>